<feature type="transmembrane region" description="Helical" evidence="1">
    <location>
        <begin position="7"/>
        <end position="28"/>
    </location>
</feature>
<accession>A0AB39SLH7</accession>
<evidence type="ECO:0000313" key="2">
    <source>
        <dbReference type="EMBL" id="XDQ69195.1"/>
    </source>
</evidence>
<dbReference type="RefSeq" id="WP_369141936.1">
    <property type="nucleotide sequence ID" value="NZ_CP163444.1"/>
</dbReference>
<dbReference type="EMBL" id="CP163444">
    <property type="protein sequence ID" value="XDQ69195.1"/>
    <property type="molecule type" value="Genomic_DNA"/>
</dbReference>
<organism evidence="2">
    <name type="scientific">Streptomyces sp. R44</name>
    <dbReference type="NCBI Taxonomy" id="3238633"/>
    <lineage>
        <taxon>Bacteria</taxon>
        <taxon>Bacillati</taxon>
        <taxon>Actinomycetota</taxon>
        <taxon>Actinomycetes</taxon>
        <taxon>Kitasatosporales</taxon>
        <taxon>Streptomycetaceae</taxon>
        <taxon>Streptomyces</taxon>
    </lineage>
</organism>
<protein>
    <submittedName>
        <fullName evidence="2">Uncharacterized protein</fullName>
    </submittedName>
</protein>
<keyword evidence="1" id="KW-0812">Transmembrane</keyword>
<feature type="transmembrane region" description="Helical" evidence="1">
    <location>
        <begin position="40"/>
        <end position="57"/>
    </location>
</feature>
<reference evidence="2" key="1">
    <citation type="submission" date="2024-07" db="EMBL/GenBank/DDBJ databases">
        <authorList>
            <person name="Yu S.T."/>
        </authorList>
    </citation>
    <scope>NUCLEOTIDE SEQUENCE</scope>
    <source>
        <strain evidence="2">R44</strain>
    </source>
</reference>
<dbReference type="AlphaFoldDB" id="A0AB39SLH7"/>
<gene>
    <name evidence="2" type="ORF">AB5J54_01000</name>
</gene>
<keyword evidence="1" id="KW-1133">Transmembrane helix</keyword>
<keyword evidence="1" id="KW-0472">Membrane</keyword>
<sequence length="80" mass="8775">MPTTLRWGTSLMGVTAITAFALFLSHHYLGLGMGGMERAAAFPLLFWALIVGVRGVIRRAGRTPEAMPAECLSRVGWELW</sequence>
<evidence type="ECO:0000256" key="1">
    <source>
        <dbReference type="SAM" id="Phobius"/>
    </source>
</evidence>
<name>A0AB39SLH7_9ACTN</name>
<proteinExistence type="predicted"/>